<accession>A0A6J4NJ23</accession>
<sequence length="128" mass="13504">MSQNNLHRDEAAARAALLTVQSYDVELDLTDGQGAPGEGTFRTTTVVRFTSAEVGAATYLDLTAPAVSEVVLNGQPVDVAAAFDGNRIAVEGLAADNELRVVADGAYMRSGEGLHRFVDPVDGSVYLY</sequence>
<evidence type="ECO:0000313" key="1">
    <source>
        <dbReference type="EMBL" id="CAA9389589.1"/>
    </source>
</evidence>
<organism evidence="1">
    <name type="scientific">uncultured Quadrisphaera sp</name>
    <dbReference type="NCBI Taxonomy" id="904978"/>
    <lineage>
        <taxon>Bacteria</taxon>
        <taxon>Bacillati</taxon>
        <taxon>Actinomycetota</taxon>
        <taxon>Actinomycetes</taxon>
        <taxon>Kineosporiales</taxon>
        <taxon>Kineosporiaceae</taxon>
        <taxon>Quadrisphaera</taxon>
        <taxon>environmental samples</taxon>
    </lineage>
</organism>
<dbReference type="AlphaFoldDB" id="A0A6J4NJ23"/>
<dbReference type="EC" id="3.4.11.2" evidence="1"/>
<protein>
    <submittedName>
        <fullName evidence="1">Membrane alanine aminopeptidase N</fullName>
        <ecNumber evidence="1">3.4.11.2</ecNumber>
    </submittedName>
</protein>
<keyword evidence="1" id="KW-0645">Protease</keyword>
<name>A0A6J4NJ23_9ACTN</name>
<proteinExistence type="predicted"/>
<gene>
    <name evidence="1" type="ORF">AVDCRST_MAG35-334</name>
</gene>
<feature type="non-terminal residue" evidence="1">
    <location>
        <position position="128"/>
    </location>
</feature>
<keyword evidence="1" id="KW-0378">Hydrolase</keyword>
<dbReference type="GO" id="GO:0016285">
    <property type="term" value="F:alanyl aminopeptidase activity"/>
    <property type="evidence" value="ECO:0007669"/>
    <property type="project" value="UniProtKB-EC"/>
</dbReference>
<dbReference type="EMBL" id="CADCUY010000068">
    <property type="protein sequence ID" value="CAA9389589.1"/>
    <property type="molecule type" value="Genomic_DNA"/>
</dbReference>
<dbReference type="InterPro" id="IPR042097">
    <property type="entry name" value="Aminopeptidase_N-like_N_sf"/>
</dbReference>
<reference evidence="1" key="1">
    <citation type="submission" date="2020-02" db="EMBL/GenBank/DDBJ databases">
        <authorList>
            <person name="Meier V. D."/>
        </authorList>
    </citation>
    <scope>NUCLEOTIDE SEQUENCE</scope>
    <source>
        <strain evidence="1">AVDCRST_MAG35</strain>
    </source>
</reference>
<keyword evidence="1" id="KW-0031">Aminopeptidase</keyword>
<dbReference type="SUPFAM" id="SSF63737">
    <property type="entry name" value="Leukotriene A4 hydrolase N-terminal domain"/>
    <property type="match status" value="1"/>
</dbReference>